<dbReference type="InterPro" id="IPR050397">
    <property type="entry name" value="Env_Response_Regulators"/>
</dbReference>
<dbReference type="Gene3D" id="2.60.120.10">
    <property type="entry name" value="Jelly Rolls"/>
    <property type="match status" value="1"/>
</dbReference>
<dbReference type="PANTHER" id="PTHR24567:SF58">
    <property type="entry name" value="CYCLIC AMP-BINDING REGULATORY PROTEIN"/>
    <property type="match status" value="1"/>
</dbReference>
<dbReference type="RefSeq" id="WP_249295082.1">
    <property type="nucleotide sequence ID" value="NZ_JACRSV010000002.1"/>
</dbReference>
<dbReference type="PROSITE" id="PS51063">
    <property type="entry name" value="HTH_CRP_2"/>
    <property type="match status" value="1"/>
</dbReference>
<dbReference type="Pfam" id="PF00027">
    <property type="entry name" value="cNMP_binding"/>
    <property type="match status" value="1"/>
</dbReference>
<evidence type="ECO:0000256" key="1">
    <source>
        <dbReference type="ARBA" id="ARBA00023015"/>
    </source>
</evidence>
<dbReference type="InterPro" id="IPR000595">
    <property type="entry name" value="cNMP-bd_dom"/>
</dbReference>
<dbReference type="GO" id="GO:0003677">
    <property type="term" value="F:DNA binding"/>
    <property type="evidence" value="ECO:0007669"/>
    <property type="project" value="UniProtKB-KW"/>
</dbReference>
<dbReference type="AlphaFoldDB" id="A0A926E5W8"/>
<dbReference type="InterPro" id="IPR018490">
    <property type="entry name" value="cNMP-bd_dom_sf"/>
</dbReference>
<evidence type="ECO:0000259" key="5">
    <source>
        <dbReference type="PROSITE" id="PS51063"/>
    </source>
</evidence>
<feature type="domain" description="HTH crp-type" evidence="5">
    <location>
        <begin position="154"/>
        <end position="219"/>
    </location>
</feature>
<keyword evidence="3" id="KW-0804">Transcription</keyword>
<evidence type="ECO:0000256" key="2">
    <source>
        <dbReference type="ARBA" id="ARBA00023125"/>
    </source>
</evidence>
<dbReference type="Proteomes" id="UP000610760">
    <property type="component" value="Unassembled WGS sequence"/>
</dbReference>
<comment type="caution">
    <text evidence="6">The sequence shown here is derived from an EMBL/GenBank/DDBJ whole genome shotgun (WGS) entry which is preliminary data.</text>
</comment>
<dbReference type="InterPro" id="IPR012318">
    <property type="entry name" value="HTH_CRP"/>
</dbReference>
<accession>A0A926E5W8</accession>
<evidence type="ECO:0000313" key="6">
    <source>
        <dbReference type="EMBL" id="MBC8560120.1"/>
    </source>
</evidence>
<dbReference type="InterPro" id="IPR014710">
    <property type="entry name" value="RmlC-like_jellyroll"/>
</dbReference>
<dbReference type="InterPro" id="IPR036390">
    <property type="entry name" value="WH_DNA-bd_sf"/>
</dbReference>
<organism evidence="6 7">
    <name type="scientific">Fumia xinanensis</name>
    <dbReference type="NCBI Taxonomy" id="2763659"/>
    <lineage>
        <taxon>Bacteria</taxon>
        <taxon>Bacillati</taxon>
        <taxon>Bacillota</taxon>
        <taxon>Clostridia</taxon>
        <taxon>Eubacteriales</taxon>
        <taxon>Oscillospiraceae</taxon>
        <taxon>Fumia</taxon>
    </lineage>
</organism>
<keyword evidence="2" id="KW-0238">DNA-binding</keyword>
<protein>
    <submittedName>
        <fullName evidence="6">Crp/Fnr family transcriptional regulator</fullName>
    </submittedName>
</protein>
<dbReference type="PANTHER" id="PTHR24567">
    <property type="entry name" value="CRP FAMILY TRANSCRIPTIONAL REGULATORY PROTEIN"/>
    <property type="match status" value="1"/>
</dbReference>
<feature type="domain" description="Cyclic nucleotide-binding" evidence="4">
    <location>
        <begin position="13"/>
        <end position="111"/>
    </location>
</feature>
<dbReference type="CDD" id="cd00038">
    <property type="entry name" value="CAP_ED"/>
    <property type="match status" value="1"/>
</dbReference>
<dbReference type="SUPFAM" id="SSF51206">
    <property type="entry name" value="cAMP-binding domain-like"/>
    <property type="match status" value="1"/>
</dbReference>
<dbReference type="SMART" id="SM00100">
    <property type="entry name" value="cNMP"/>
    <property type="match status" value="1"/>
</dbReference>
<dbReference type="Pfam" id="PF13545">
    <property type="entry name" value="HTH_Crp_2"/>
    <property type="match status" value="1"/>
</dbReference>
<dbReference type="PROSITE" id="PS50042">
    <property type="entry name" value="CNMP_BINDING_3"/>
    <property type="match status" value="1"/>
</dbReference>
<evidence type="ECO:0000259" key="4">
    <source>
        <dbReference type="PROSITE" id="PS50042"/>
    </source>
</evidence>
<keyword evidence="1" id="KW-0805">Transcription regulation</keyword>
<evidence type="ECO:0000313" key="7">
    <source>
        <dbReference type="Proteomes" id="UP000610760"/>
    </source>
</evidence>
<sequence length="219" mass="24414">MLKFQETLMNTSLFTGISPGDLEQMLQCLGAQFSCYQKNEAIFLEGTKVQSIGVVLSGKIQVVREDYYGNRNIVAHLGPGELFAETFACAGVPSAPVSVFATEKSEILLLDCKKILSPCPSGCGFHRLLIENLLQVMARKNLYLSGKLDLLSRRTTREKLMAYLSGEAKKAGRSEFAIPFNRQELADYLGVERSAMSAQLCRMRDEGILAFDRNRFRLL</sequence>
<dbReference type="GO" id="GO:0005829">
    <property type="term" value="C:cytosol"/>
    <property type="evidence" value="ECO:0007669"/>
    <property type="project" value="TreeGrafter"/>
</dbReference>
<dbReference type="SUPFAM" id="SSF46785">
    <property type="entry name" value="Winged helix' DNA-binding domain"/>
    <property type="match status" value="1"/>
</dbReference>
<proteinExistence type="predicted"/>
<name>A0A926E5W8_9FIRM</name>
<dbReference type="EMBL" id="JACRSV010000002">
    <property type="protein sequence ID" value="MBC8560120.1"/>
    <property type="molecule type" value="Genomic_DNA"/>
</dbReference>
<reference evidence="6" key="1">
    <citation type="submission" date="2020-08" db="EMBL/GenBank/DDBJ databases">
        <title>Genome public.</title>
        <authorList>
            <person name="Liu C."/>
            <person name="Sun Q."/>
        </authorList>
    </citation>
    <scope>NUCLEOTIDE SEQUENCE</scope>
    <source>
        <strain evidence="6">NSJ-33</strain>
    </source>
</reference>
<gene>
    <name evidence="6" type="ORF">H8710_08575</name>
</gene>
<keyword evidence="7" id="KW-1185">Reference proteome</keyword>
<dbReference type="GO" id="GO:0003700">
    <property type="term" value="F:DNA-binding transcription factor activity"/>
    <property type="evidence" value="ECO:0007669"/>
    <property type="project" value="TreeGrafter"/>
</dbReference>
<evidence type="ECO:0000256" key="3">
    <source>
        <dbReference type="ARBA" id="ARBA00023163"/>
    </source>
</evidence>